<sequence>MTVDDENSIYVGGLPYSATEDTLRRVFSFYGAIVAVKIINNRATRGKCYGFVTFRNPRSVIDAIDDMNDKAIDGRPVRVNGVTTRGRPNFGRELFRHDVERRMDWDRNRDRGRDYDDVDDRDRYHEHYSDRSRELDRSWDEDREREYEHERMHEHERDHDRTGDGFMDRDRVQDRVENEQDLGRNVDWNWERGRDSGSVGREVDGSNDDDRIADKDQLSRKPNGSTYNDRSTRVTSLELGDDYDDDEVKVQLDRSIQRHDDLKKEISLMEGRFEDKQKLVSSLQRKATKLEDALVGAKRRTSQRKEQLAKLHKCYVQMKEYTERLKSSEHELQTLVDSTLIESDVGMEVGY</sequence>
<dbReference type="PROSITE" id="PS50102">
    <property type="entry name" value="RRM"/>
    <property type="match status" value="1"/>
</dbReference>
<feature type="compositionally biased region" description="Basic and acidic residues" evidence="4">
    <location>
        <begin position="195"/>
        <end position="219"/>
    </location>
</feature>
<feature type="coiled-coil region" evidence="3">
    <location>
        <begin position="273"/>
        <end position="338"/>
    </location>
</feature>
<dbReference type="GO" id="GO:0005634">
    <property type="term" value="C:nucleus"/>
    <property type="evidence" value="ECO:0007669"/>
    <property type="project" value="TreeGrafter"/>
</dbReference>
<organism evidence="6 7">
    <name type="scientific">Linum tenue</name>
    <dbReference type="NCBI Taxonomy" id="586396"/>
    <lineage>
        <taxon>Eukaryota</taxon>
        <taxon>Viridiplantae</taxon>
        <taxon>Streptophyta</taxon>
        <taxon>Embryophyta</taxon>
        <taxon>Tracheophyta</taxon>
        <taxon>Spermatophyta</taxon>
        <taxon>Magnoliopsida</taxon>
        <taxon>eudicotyledons</taxon>
        <taxon>Gunneridae</taxon>
        <taxon>Pentapetalae</taxon>
        <taxon>rosids</taxon>
        <taxon>fabids</taxon>
        <taxon>Malpighiales</taxon>
        <taxon>Linaceae</taxon>
        <taxon>Linum</taxon>
    </lineage>
</organism>
<dbReference type="InterPro" id="IPR050886">
    <property type="entry name" value="RNA-binding_reg"/>
</dbReference>
<dbReference type="Pfam" id="PF00076">
    <property type="entry name" value="RRM_1"/>
    <property type="match status" value="1"/>
</dbReference>
<keyword evidence="1 2" id="KW-0694">RNA-binding</keyword>
<dbReference type="Gene3D" id="3.30.70.330">
    <property type="match status" value="1"/>
</dbReference>
<dbReference type="InterPro" id="IPR012677">
    <property type="entry name" value="Nucleotide-bd_a/b_plait_sf"/>
</dbReference>
<dbReference type="SMART" id="SM00360">
    <property type="entry name" value="RRM"/>
    <property type="match status" value="1"/>
</dbReference>
<name>A0AAV0HZ47_9ROSI</name>
<dbReference type="PANTHER" id="PTHR48024">
    <property type="entry name" value="GEO13361P1-RELATED"/>
    <property type="match status" value="1"/>
</dbReference>
<gene>
    <name evidence="6" type="ORF">LITE_LOCUS6386</name>
</gene>
<dbReference type="InterPro" id="IPR035979">
    <property type="entry name" value="RBD_domain_sf"/>
</dbReference>
<evidence type="ECO:0000256" key="3">
    <source>
        <dbReference type="SAM" id="Coils"/>
    </source>
</evidence>
<dbReference type="InterPro" id="IPR000504">
    <property type="entry name" value="RRM_dom"/>
</dbReference>
<feature type="domain" description="RRM" evidence="5">
    <location>
        <begin position="7"/>
        <end position="84"/>
    </location>
</feature>
<dbReference type="SUPFAM" id="SSF54928">
    <property type="entry name" value="RNA-binding domain, RBD"/>
    <property type="match status" value="1"/>
</dbReference>
<evidence type="ECO:0000256" key="4">
    <source>
        <dbReference type="SAM" id="MobiDB-lite"/>
    </source>
</evidence>
<feature type="region of interest" description="Disordered" evidence="4">
    <location>
        <begin position="148"/>
        <end position="167"/>
    </location>
</feature>
<keyword evidence="7" id="KW-1185">Reference proteome</keyword>
<dbReference type="AlphaFoldDB" id="A0AAV0HZ47"/>
<dbReference type="CDD" id="cd00590">
    <property type="entry name" value="RRM_SF"/>
    <property type="match status" value="1"/>
</dbReference>
<evidence type="ECO:0000256" key="1">
    <source>
        <dbReference type="ARBA" id="ARBA00022884"/>
    </source>
</evidence>
<comment type="caution">
    <text evidence="6">The sequence shown here is derived from an EMBL/GenBank/DDBJ whole genome shotgun (WGS) entry which is preliminary data.</text>
</comment>
<dbReference type="Proteomes" id="UP001154282">
    <property type="component" value="Unassembled WGS sequence"/>
</dbReference>
<keyword evidence="3" id="KW-0175">Coiled coil</keyword>
<reference evidence="6" key="1">
    <citation type="submission" date="2022-08" db="EMBL/GenBank/DDBJ databases">
        <authorList>
            <person name="Gutierrez-Valencia J."/>
        </authorList>
    </citation>
    <scope>NUCLEOTIDE SEQUENCE</scope>
</reference>
<dbReference type="GO" id="GO:0003723">
    <property type="term" value="F:RNA binding"/>
    <property type="evidence" value="ECO:0007669"/>
    <property type="project" value="UniProtKB-UniRule"/>
</dbReference>
<dbReference type="GO" id="GO:0005739">
    <property type="term" value="C:mitochondrion"/>
    <property type="evidence" value="ECO:0007669"/>
    <property type="project" value="TreeGrafter"/>
</dbReference>
<protein>
    <recommendedName>
        <fullName evidence="5">RRM domain-containing protein</fullName>
    </recommendedName>
</protein>
<evidence type="ECO:0000256" key="2">
    <source>
        <dbReference type="PROSITE-ProRule" id="PRU00176"/>
    </source>
</evidence>
<proteinExistence type="predicted"/>
<evidence type="ECO:0000313" key="6">
    <source>
        <dbReference type="EMBL" id="CAI0389693.1"/>
    </source>
</evidence>
<feature type="region of interest" description="Disordered" evidence="4">
    <location>
        <begin position="195"/>
        <end position="233"/>
    </location>
</feature>
<feature type="compositionally biased region" description="Polar residues" evidence="4">
    <location>
        <begin position="220"/>
        <end position="233"/>
    </location>
</feature>
<accession>A0AAV0HZ47</accession>
<evidence type="ECO:0000313" key="7">
    <source>
        <dbReference type="Proteomes" id="UP001154282"/>
    </source>
</evidence>
<evidence type="ECO:0000259" key="5">
    <source>
        <dbReference type="PROSITE" id="PS50102"/>
    </source>
</evidence>
<dbReference type="EMBL" id="CAMGYJ010000003">
    <property type="protein sequence ID" value="CAI0389693.1"/>
    <property type="molecule type" value="Genomic_DNA"/>
</dbReference>
<dbReference type="PANTHER" id="PTHR48024:SF56">
    <property type="entry name" value="HETEROGENEOUS NUCLEAR RIBONUCLEOPROTEIN A0"/>
    <property type="match status" value="1"/>
</dbReference>